<accession>A0ABQ4ZPZ6</accession>
<keyword evidence="2" id="KW-1185">Reference proteome</keyword>
<name>A0ABQ4ZPZ6_9ASTR</name>
<evidence type="ECO:0000313" key="1">
    <source>
        <dbReference type="EMBL" id="GJS92339.1"/>
    </source>
</evidence>
<reference evidence="1" key="1">
    <citation type="journal article" date="2022" name="Int. J. Mol. Sci.">
        <title>Draft Genome of Tanacetum Coccineum: Genomic Comparison of Closely Related Tanacetum-Family Plants.</title>
        <authorList>
            <person name="Yamashiro T."/>
            <person name="Shiraishi A."/>
            <person name="Nakayama K."/>
            <person name="Satake H."/>
        </authorList>
    </citation>
    <scope>NUCLEOTIDE SEQUENCE</scope>
</reference>
<comment type="caution">
    <text evidence="1">The sequence shown here is derived from an EMBL/GenBank/DDBJ whole genome shotgun (WGS) entry which is preliminary data.</text>
</comment>
<proteinExistence type="predicted"/>
<gene>
    <name evidence="1" type="ORF">Tco_0774975</name>
</gene>
<reference evidence="1" key="2">
    <citation type="submission" date="2022-01" db="EMBL/GenBank/DDBJ databases">
        <authorList>
            <person name="Yamashiro T."/>
            <person name="Shiraishi A."/>
            <person name="Satake H."/>
            <person name="Nakayama K."/>
        </authorList>
    </citation>
    <scope>NUCLEOTIDE SEQUENCE</scope>
</reference>
<sequence length="126" mass="14510">MTKRCAQYEKDFAKLEARWISLKLKSPNKSLTSGQNGHVVSDKSDKAKIKFDTEDLETINIELEFSVASLLNENEHLKKIYQNLFDSTKRSRVQTTSSNVSQNKAKNLKSQLSEFTDKKFDKFSKD</sequence>
<protein>
    <submittedName>
        <fullName evidence="1">Uncharacterized protein</fullName>
    </submittedName>
</protein>
<dbReference type="EMBL" id="BQNB010011575">
    <property type="protein sequence ID" value="GJS92339.1"/>
    <property type="molecule type" value="Genomic_DNA"/>
</dbReference>
<organism evidence="1 2">
    <name type="scientific">Tanacetum coccineum</name>
    <dbReference type="NCBI Taxonomy" id="301880"/>
    <lineage>
        <taxon>Eukaryota</taxon>
        <taxon>Viridiplantae</taxon>
        <taxon>Streptophyta</taxon>
        <taxon>Embryophyta</taxon>
        <taxon>Tracheophyta</taxon>
        <taxon>Spermatophyta</taxon>
        <taxon>Magnoliopsida</taxon>
        <taxon>eudicotyledons</taxon>
        <taxon>Gunneridae</taxon>
        <taxon>Pentapetalae</taxon>
        <taxon>asterids</taxon>
        <taxon>campanulids</taxon>
        <taxon>Asterales</taxon>
        <taxon>Asteraceae</taxon>
        <taxon>Asteroideae</taxon>
        <taxon>Anthemideae</taxon>
        <taxon>Anthemidinae</taxon>
        <taxon>Tanacetum</taxon>
    </lineage>
</organism>
<dbReference type="Proteomes" id="UP001151760">
    <property type="component" value="Unassembled WGS sequence"/>
</dbReference>
<evidence type="ECO:0000313" key="2">
    <source>
        <dbReference type="Proteomes" id="UP001151760"/>
    </source>
</evidence>